<protein>
    <submittedName>
        <fullName evidence="1">Uncharacterized protein</fullName>
    </submittedName>
</protein>
<dbReference type="EMBL" id="RDQH01000337">
    <property type="protein sequence ID" value="RXH82962.1"/>
    <property type="molecule type" value="Genomic_DNA"/>
</dbReference>
<comment type="caution">
    <text evidence="1">The sequence shown here is derived from an EMBL/GenBank/DDBJ whole genome shotgun (WGS) entry which is preliminary data.</text>
</comment>
<evidence type="ECO:0000313" key="1">
    <source>
        <dbReference type="EMBL" id="RXH82962.1"/>
    </source>
</evidence>
<name>A0A498ILV9_MALDO</name>
<keyword evidence="2" id="KW-1185">Reference proteome</keyword>
<evidence type="ECO:0000313" key="2">
    <source>
        <dbReference type="Proteomes" id="UP000290289"/>
    </source>
</evidence>
<accession>A0A498ILV9</accession>
<proteinExistence type="predicted"/>
<sequence length="63" mass="7366">MIYGLKSRASHPFCDNQTAFHITANPVFYEWTRHNEIDFHFIIEGKIVTGFVPSTSHLADFFY</sequence>
<dbReference type="Proteomes" id="UP000290289">
    <property type="component" value="Chromosome 11"/>
</dbReference>
<dbReference type="AlphaFoldDB" id="A0A498ILV9"/>
<reference evidence="1 2" key="1">
    <citation type="submission" date="2018-10" db="EMBL/GenBank/DDBJ databases">
        <title>A high-quality apple genome assembly.</title>
        <authorList>
            <person name="Hu J."/>
        </authorList>
    </citation>
    <scope>NUCLEOTIDE SEQUENCE [LARGE SCALE GENOMIC DNA]</scope>
    <source>
        <strain evidence="2">cv. HFTH1</strain>
        <tissue evidence="1">Young leaf</tissue>
    </source>
</reference>
<gene>
    <name evidence="1" type="ORF">DVH24_003460</name>
</gene>
<organism evidence="1 2">
    <name type="scientific">Malus domestica</name>
    <name type="common">Apple</name>
    <name type="synonym">Pyrus malus</name>
    <dbReference type="NCBI Taxonomy" id="3750"/>
    <lineage>
        <taxon>Eukaryota</taxon>
        <taxon>Viridiplantae</taxon>
        <taxon>Streptophyta</taxon>
        <taxon>Embryophyta</taxon>
        <taxon>Tracheophyta</taxon>
        <taxon>Spermatophyta</taxon>
        <taxon>Magnoliopsida</taxon>
        <taxon>eudicotyledons</taxon>
        <taxon>Gunneridae</taxon>
        <taxon>Pentapetalae</taxon>
        <taxon>rosids</taxon>
        <taxon>fabids</taxon>
        <taxon>Rosales</taxon>
        <taxon>Rosaceae</taxon>
        <taxon>Amygdaloideae</taxon>
        <taxon>Maleae</taxon>
        <taxon>Malus</taxon>
    </lineage>
</organism>